<sequence>MMEKFIVIISFIAKWLLFAFPLYQAYIELSEQERVVGRFTKKSKKYPKVSPWYWILPPLKLELEKKRGMAILSESLISNKDFEEAIVFGRKATAWFYVALAGMLEGITAIYELAHAFDYHISFLILILLSVLMIIICVLNIRHRIKNVDIKRFREKLKETRKK</sequence>
<comment type="caution">
    <text evidence="2">The sequence shown here is derived from an EMBL/GenBank/DDBJ whole genome shotgun (WGS) entry which is preliminary data.</text>
</comment>
<evidence type="ECO:0000256" key="1">
    <source>
        <dbReference type="SAM" id="Phobius"/>
    </source>
</evidence>
<dbReference type="EMBL" id="MKIR01000012">
    <property type="protein sequence ID" value="OFI49322.1"/>
    <property type="molecule type" value="Genomic_DNA"/>
</dbReference>
<name>A0A1E8GM57_9LACT</name>
<protein>
    <recommendedName>
        <fullName evidence="4">Glycosyl-4,4'-diaponeurosporenoate acyltransferase</fullName>
    </recommendedName>
</protein>
<evidence type="ECO:0000313" key="3">
    <source>
        <dbReference type="Proteomes" id="UP000178622"/>
    </source>
</evidence>
<accession>A0A1E8GM57</accession>
<proteinExistence type="predicted"/>
<keyword evidence="1" id="KW-0812">Transmembrane</keyword>
<gene>
    <name evidence="2" type="ORF">BG261_01700</name>
</gene>
<dbReference type="AlphaFoldDB" id="A0A1E8GM57"/>
<keyword evidence="1" id="KW-1133">Transmembrane helix</keyword>
<feature type="transmembrane region" description="Helical" evidence="1">
    <location>
        <begin position="94"/>
        <end position="114"/>
    </location>
</feature>
<dbReference type="STRING" id="1859473.BG261_01700"/>
<keyword evidence="1" id="KW-0472">Membrane</keyword>
<dbReference type="Proteomes" id="UP000178622">
    <property type="component" value="Unassembled WGS sequence"/>
</dbReference>
<reference evidence="3" key="1">
    <citation type="submission" date="2016-09" db="EMBL/GenBank/DDBJ databases">
        <title>Draft genome sequence of a novel species of the family Streptococcaceae isolated from flowers.</title>
        <authorList>
            <person name="Chuah L.-O."/>
            <person name="Yap K.-P."/>
            <person name="Thong K.L."/>
            <person name="Liong M.T."/>
            <person name="Ahmad R."/>
            <person name="Rusul G."/>
        </authorList>
    </citation>
    <scope>NUCLEOTIDE SEQUENCE [LARGE SCALE GENOMIC DNA]</scope>
    <source>
        <strain evidence="3">DF1</strain>
    </source>
</reference>
<keyword evidence="3" id="KW-1185">Reference proteome</keyword>
<evidence type="ECO:0008006" key="4">
    <source>
        <dbReference type="Google" id="ProtNLM"/>
    </source>
</evidence>
<feature type="transmembrane region" description="Helical" evidence="1">
    <location>
        <begin position="120"/>
        <end position="141"/>
    </location>
</feature>
<feature type="transmembrane region" description="Helical" evidence="1">
    <location>
        <begin position="6"/>
        <end position="26"/>
    </location>
</feature>
<organism evidence="2 3">
    <name type="scientific">Floricoccus tropicus</name>
    <dbReference type="NCBI Taxonomy" id="1859473"/>
    <lineage>
        <taxon>Bacteria</taxon>
        <taxon>Bacillati</taxon>
        <taxon>Bacillota</taxon>
        <taxon>Bacilli</taxon>
        <taxon>Lactobacillales</taxon>
        <taxon>Streptococcaceae</taxon>
        <taxon>Floricoccus</taxon>
    </lineage>
</organism>
<evidence type="ECO:0000313" key="2">
    <source>
        <dbReference type="EMBL" id="OFI49322.1"/>
    </source>
</evidence>